<dbReference type="PANTHER" id="PTHR42711">
    <property type="entry name" value="ABC TRANSPORTER ATP-BINDING PROTEIN"/>
    <property type="match status" value="1"/>
</dbReference>
<protein>
    <submittedName>
        <fullName evidence="7">Linearmycin resistance ATP-binding protein LnrL</fullName>
    </submittedName>
</protein>
<feature type="domain" description="ABC transporter" evidence="6">
    <location>
        <begin position="6"/>
        <end position="235"/>
    </location>
</feature>
<dbReference type="InterPro" id="IPR003439">
    <property type="entry name" value="ABC_transporter-like_ATP-bd"/>
</dbReference>
<evidence type="ECO:0000256" key="3">
    <source>
        <dbReference type="ARBA" id="ARBA00022458"/>
    </source>
</evidence>
<evidence type="ECO:0000313" key="8">
    <source>
        <dbReference type="Proteomes" id="UP001476282"/>
    </source>
</evidence>
<dbReference type="SUPFAM" id="SSF52540">
    <property type="entry name" value="P-loop containing nucleoside triphosphate hydrolases"/>
    <property type="match status" value="1"/>
</dbReference>
<name>A0ABP9UMR9_9BACT</name>
<dbReference type="EMBL" id="BAABRI010000010">
    <property type="protein sequence ID" value="GAA5482878.1"/>
    <property type="molecule type" value="Genomic_DNA"/>
</dbReference>
<dbReference type="RefSeq" id="WP_353567006.1">
    <property type="nucleotide sequence ID" value="NZ_BAABRI010000010.1"/>
</dbReference>
<dbReference type="SMART" id="SM00382">
    <property type="entry name" value="AAA"/>
    <property type="match status" value="1"/>
</dbReference>
<dbReference type="Gene3D" id="3.40.50.300">
    <property type="entry name" value="P-loop containing nucleotide triphosphate hydrolases"/>
    <property type="match status" value="1"/>
</dbReference>
<comment type="caution">
    <text evidence="7">The sequence shown here is derived from an EMBL/GenBank/DDBJ whole genome shotgun (WGS) entry which is preliminary data.</text>
</comment>
<dbReference type="PANTHER" id="PTHR42711:SF5">
    <property type="entry name" value="ABC TRANSPORTER ATP-BINDING PROTEIN NATA"/>
    <property type="match status" value="1"/>
</dbReference>
<accession>A0ABP9UMR9</accession>
<evidence type="ECO:0000313" key="7">
    <source>
        <dbReference type="EMBL" id="GAA5482878.1"/>
    </source>
</evidence>
<dbReference type="InterPro" id="IPR003593">
    <property type="entry name" value="AAA+_ATPase"/>
</dbReference>
<keyword evidence="4" id="KW-0547">Nucleotide-binding</keyword>
<gene>
    <name evidence="7" type="primary">lnrL_1</name>
    <name evidence="7" type="ORF">Hsar01_02103</name>
</gene>
<keyword evidence="5 7" id="KW-0067">ATP-binding</keyword>
<dbReference type="InterPro" id="IPR050763">
    <property type="entry name" value="ABC_transporter_ATP-binding"/>
</dbReference>
<evidence type="ECO:0000256" key="2">
    <source>
        <dbReference type="ARBA" id="ARBA00022448"/>
    </source>
</evidence>
<dbReference type="InterPro" id="IPR027417">
    <property type="entry name" value="P-loop_NTPase"/>
</dbReference>
<evidence type="ECO:0000256" key="1">
    <source>
        <dbReference type="ARBA" id="ARBA00005417"/>
    </source>
</evidence>
<keyword evidence="3" id="KW-0536">Nodulation</keyword>
<dbReference type="GO" id="GO:0005524">
    <property type="term" value="F:ATP binding"/>
    <property type="evidence" value="ECO:0007669"/>
    <property type="project" value="UniProtKB-KW"/>
</dbReference>
<proteinExistence type="inferred from homology"/>
<dbReference type="PROSITE" id="PS50893">
    <property type="entry name" value="ABC_TRANSPORTER_2"/>
    <property type="match status" value="1"/>
</dbReference>
<dbReference type="CDD" id="cd03230">
    <property type="entry name" value="ABC_DR_subfamily_A"/>
    <property type="match status" value="1"/>
</dbReference>
<keyword evidence="8" id="KW-1185">Reference proteome</keyword>
<organism evidence="7 8">
    <name type="scientific">Haloferula sargassicola</name>
    <dbReference type="NCBI Taxonomy" id="490096"/>
    <lineage>
        <taxon>Bacteria</taxon>
        <taxon>Pseudomonadati</taxon>
        <taxon>Verrucomicrobiota</taxon>
        <taxon>Verrucomicrobiia</taxon>
        <taxon>Verrucomicrobiales</taxon>
        <taxon>Verrucomicrobiaceae</taxon>
        <taxon>Haloferula</taxon>
    </lineage>
</organism>
<keyword evidence="2" id="KW-0813">Transport</keyword>
<evidence type="ECO:0000259" key="6">
    <source>
        <dbReference type="PROSITE" id="PS50893"/>
    </source>
</evidence>
<dbReference type="InterPro" id="IPR017871">
    <property type="entry name" value="ABC_transporter-like_CS"/>
</dbReference>
<evidence type="ECO:0000256" key="5">
    <source>
        <dbReference type="ARBA" id="ARBA00022840"/>
    </source>
</evidence>
<dbReference type="PROSITE" id="PS00211">
    <property type="entry name" value="ABC_TRANSPORTER_1"/>
    <property type="match status" value="1"/>
</dbReference>
<evidence type="ECO:0000256" key="4">
    <source>
        <dbReference type="ARBA" id="ARBA00022741"/>
    </source>
</evidence>
<reference evidence="7 8" key="1">
    <citation type="submission" date="2024-02" db="EMBL/GenBank/DDBJ databases">
        <title>Haloferula sargassicola NBRC 104335.</title>
        <authorList>
            <person name="Ichikawa N."/>
            <person name="Katano-Makiyama Y."/>
            <person name="Hidaka K."/>
        </authorList>
    </citation>
    <scope>NUCLEOTIDE SEQUENCE [LARGE SCALE GENOMIC DNA]</scope>
    <source>
        <strain evidence="7 8">NBRC 104335</strain>
    </source>
</reference>
<dbReference type="Proteomes" id="UP001476282">
    <property type="component" value="Unassembled WGS sequence"/>
</dbReference>
<dbReference type="Pfam" id="PF00005">
    <property type="entry name" value="ABC_tran"/>
    <property type="match status" value="1"/>
</dbReference>
<comment type="similarity">
    <text evidence="1">Belongs to the ABC transporter superfamily.</text>
</comment>
<sequence>METPLLAVDGIVKRFGDFTAVDGVTLHVRPGETVGLLGVNGAGKTTLMNMILGLITPTEGSIRAFGLDLARHRLEILQRTNFCTTYATLPGNLKVHHNLEIFARLYGVKNPRRKVAELLELLEIERLRDKVTGQLSAGESTRVNLAKALLNDPELLLLDEPTASLDPDIADKVRKLVRRIQRDRHPAILYTSHNMRDIEEVCDRVLFLHEGTILAEGTAQEITERFAGRDLDEVFIKIARSEIGA</sequence>